<name>A0A2T1DL21_9CYAN</name>
<dbReference type="SUPFAM" id="SSF54523">
    <property type="entry name" value="Pili subunits"/>
    <property type="match status" value="1"/>
</dbReference>
<accession>A0A2T1DL21</accession>
<evidence type="ECO:0000256" key="1">
    <source>
        <dbReference type="SAM" id="Phobius"/>
    </source>
</evidence>
<proteinExistence type="predicted"/>
<evidence type="ECO:0000313" key="3">
    <source>
        <dbReference type="Proteomes" id="UP000238634"/>
    </source>
</evidence>
<dbReference type="OrthoDB" id="6880007at2"/>
<dbReference type="EMBL" id="PVWG01000003">
    <property type="protein sequence ID" value="PSB21197.1"/>
    <property type="molecule type" value="Genomic_DNA"/>
</dbReference>
<dbReference type="InterPro" id="IPR045584">
    <property type="entry name" value="Pilin-like"/>
</dbReference>
<keyword evidence="1" id="KW-1133">Transmembrane helix</keyword>
<sequence length="200" mass="22123">MLPTLHRNENWFKITRPIVDRIPFDRTSSGYTLTELLTILLVMGILAAIAIPSYLALTQKAACMAGQKDIIGLCWLERPKPGSCHVASKDCSFPRPGVRPGNVYRAPKTTKGIGGFYLSVVSPNASAVVHYKTYSCVGEAVTEQGIRPLESSLTDNVYLDTRINYIPFSQGTCSFEFSVLNKAISDGNRIHFMMNFNVLQ</sequence>
<dbReference type="RefSeq" id="WP_143162009.1">
    <property type="nucleotide sequence ID" value="NZ_MPPI01000004.1"/>
</dbReference>
<reference evidence="2 3" key="1">
    <citation type="submission" date="2018-02" db="EMBL/GenBank/DDBJ databases">
        <authorList>
            <person name="Cohen D.B."/>
            <person name="Kent A.D."/>
        </authorList>
    </citation>
    <scope>NUCLEOTIDE SEQUENCE [LARGE SCALE GENOMIC DNA]</scope>
    <source>
        <strain evidence="2 3">ULC007</strain>
    </source>
</reference>
<feature type="transmembrane region" description="Helical" evidence="1">
    <location>
        <begin position="36"/>
        <end position="57"/>
    </location>
</feature>
<dbReference type="Gene3D" id="3.30.700.10">
    <property type="entry name" value="Glycoprotein, Type 4 Pilin"/>
    <property type="match status" value="1"/>
</dbReference>
<dbReference type="Proteomes" id="UP000238634">
    <property type="component" value="Unassembled WGS sequence"/>
</dbReference>
<reference evidence="2 3" key="2">
    <citation type="submission" date="2018-03" db="EMBL/GenBank/DDBJ databases">
        <title>The ancient ancestry and fast evolution of plastids.</title>
        <authorList>
            <person name="Moore K.R."/>
            <person name="Magnabosco C."/>
            <person name="Momper L."/>
            <person name="Gold D.A."/>
            <person name="Bosak T."/>
            <person name="Fournier G.P."/>
        </authorList>
    </citation>
    <scope>NUCLEOTIDE SEQUENCE [LARGE SCALE GENOMIC DNA]</scope>
    <source>
        <strain evidence="2 3">ULC007</strain>
    </source>
</reference>
<keyword evidence="1" id="KW-0472">Membrane</keyword>
<evidence type="ECO:0000313" key="2">
    <source>
        <dbReference type="EMBL" id="PSB21197.1"/>
    </source>
</evidence>
<dbReference type="STRING" id="1920490.GCA_001895925_02200"/>
<gene>
    <name evidence="2" type="ORF">C7B65_04490</name>
</gene>
<protein>
    <recommendedName>
        <fullName evidence="4">Prepilin-type N-terminal cleavage/methylation domain-containing protein</fullName>
    </recommendedName>
</protein>
<keyword evidence="3" id="KW-1185">Reference proteome</keyword>
<dbReference type="AlphaFoldDB" id="A0A2T1DL21"/>
<comment type="caution">
    <text evidence="2">The sequence shown here is derived from an EMBL/GenBank/DDBJ whole genome shotgun (WGS) entry which is preliminary data.</text>
</comment>
<evidence type="ECO:0008006" key="4">
    <source>
        <dbReference type="Google" id="ProtNLM"/>
    </source>
</evidence>
<keyword evidence="1" id="KW-0812">Transmembrane</keyword>
<organism evidence="2 3">
    <name type="scientific">Phormidesmis priestleyi ULC007</name>
    <dbReference type="NCBI Taxonomy" id="1920490"/>
    <lineage>
        <taxon>Bacteria</taxon>
        <taxon>Bacillati</taxon>
        <taxon>Cyanobacteriota</taxon>
        <taxon>Cyanophyceae</taxon>
        <taxon>Leptolyngbyales</taxon>
        <taxon>Leptolyngbyaceae</taxon>
        <taxon>Phormidesmis</taxon>
    </lineage>
</organism>